<dbReference type="InterPro" id="IPR011049">
    <property type="entry name" value="Serralysin-like_metalloprot_C"/>
</dbReference>
<dbReference type="RefSeq" id="WP_380049017.1">
    <property type="nucleotide sequence ID" value="NZ_JBHLTC010000020.1"/>
</dbReference>
<sequence length="242" mass="24895">MKTVRLLVGIAALISVFAGTAVVGVAPASGVRTYLTVIYGNSYPELGITYFTSEGADVVSVEVESGDNGRIIFRDPNAAAMSLIDDQPGTACTLDDAVTISCAKSVVDGNNPPSLRRVHNVSVVSWGGDDVIASAGFGMVMGSTYTPITVTLSGWEDADTLTATGGRSRLIGGTGDDRLVSGPGTPNFRDSLDGGEGNDTIDSVTGSPDLDGVYCRTGTDHVVKDTGDILYDTASCESVTTP</sequence>
<proteinExistence type="predicted"/>
<organism evidence="1 2">
    <name type="scientific">Kribbella deserti</name>
    <dbReference type="NCBI Taxonomy" id="1926257"/>
    <lineage>
        <taxon>Bacteria</taxon>
        <taxon>Bacillati</taxon>
        <taxon>Actinomycetota</taxon>
        <taxon>Actinomycetes</taxon>
        <taxon>Propionibacteriales</taxon>
        <taxon>Kribbellaceae</taxon>
        <taxon>Kribbella</taxon>
    </lineage>
</organism>
<evidence type="ECO:0000313" key="1">
    <source>
        <dbReference type="EMBL" id="MFC0626001.1"/>
    </source>
</evidence>
<dbReference type="InterPro" id="IPR001343">
    <property type="entry name" value="Hemolysn_Ca-bd"/>
</dbReference>
<dbReference type="Proteomes" id="UP001589890">
    <property type="component" value="Unassembled WGS sequence"/>
</dbReference>
<dbReference type="SUPFAM" id="SSF51120">
    <property type="entry name" value="beta-Roll"/>
    <property type="match status" value="1"/>
</dbReference>
<evidence type="ECO:0000313" key="2">
    <source>
        <dbReference type="Proteomes" id="UP001589890"/>
    </source>
</evidence>
<protein>
    <recommendedName>
        <fullName evidence="3">Calcium-binding protein</fullName>
    </recommendedName>
</protein>
<evidence type="ECO:0008006" key="3">
    <source>
        <dbReference type="Google" id="ProtNLM"/>
    </source>
</evidence>
<gene>
    <name evidence="1" type="ORF">ACFFGN_18120</name>
</gene>
<name>A0ABV6QPS6_9ACTN</name>
<dbReference type="Gene3D" id="2.150.10.10">
    <property type="entry name" value="Serralysin-like metalloprotease, C-terminal"/>
    <property type="match status" value="1"/>
</dbReference>
<accession>A0ABV6QPS6</accession>
<reference evidence="1 2" key="1">
    <citation type="submission" date="2024-09" db="EMBL/GenBank/DDBJ databases">
        <authorList>
            <person name="Sun Q."/>
            <person name="Mori K."/>
        </authorList>
    </citation>
    <scope>NUCLEOTIDE SEQUENCE [LARGE SCALE GENOMIC DNA]</scope>
    <source>
        <strain evidence="1 2">CGMCC 1.15906</strain>
    </source>
</reference>
<comment type="caution">
    <text evidence="1">The sequence shown here is derived from an EMBL/GenBank/DDBJ whole genome shotgun (WGS) entry which is preliminary data.</text>
</comment>
<dbReference type="EMBL" id="JBHLTC010000020">
    <property type="protein sequence ID" value="MFC0626001.1"/>
    <property type="molecule type" value="Genomic_DNA"/>
</dbReference>
<dbReference type="Pfam" id="PF00353">
    <property type="entry name" value="HemolysinCabind"/>
    <property type="match status" value="2"/>
</dbReference>
<keyword evidence="2" id="KW-1185">Reference proteome</keyword>